<proteinExistence type="predicted"/>
<reference evidence="1 2" key="1">
    <citation type="submission" date="2019-03" db="EMBL/GenBank/DDBJ databases">
        <title>Single cell metagenomics reveals metabolic interactions within the superorganism composed of flagellate Streblomastix strix and complex community of Bacteroidetes bacteria on its surface.</title>
        <authorList>
            <person name="Treitli S.C."/>
            <person name="Kolisko M."/>
            <person name="Husnik F."/>
            <person name="Keeling P."/>
            <person name="Hampl V."/>
        </authorList>
    </citation>
    <scope>NUCLEOTIDE SEQUENCE [LARGE SCALE GENOMIC DNA]</scope>
    <source>
        <strain evidence="1">ST1C</strain>
    </source>
</reference>
<dbReference type="Proteomes" id="UP000324800">
    <property type="component" value="Unassembled WGS sequence"/>
</dbReference>
<protein>
    <submittedName>
        <fullName evidence="1">Uncharacterized protein</fullName>
    </submittedName>
</protein>
<sequence>MEKLNPFAVNNLPDQVRIQLLPVEAASSLKIDQRKMKLSYLFLRELLSQTVLILEELGRQQQMEEELQSANVRYYMNESSQVRVLKLIKKNNIAKQSNLDPEYEAETCGLSFEALNAPAAVNTSLQLSDEQSATMWMLTSHHVYRIIAGFKQQRRGQEPVLEMFKAILEIADVEKVQQTAMISIVAFFAVIMTELIQMKIIEMQDDNKTISIKTSTSKDKPCITVPCGNAAVELQNFREASSGEEKDQPVEGCLQRLKIPQQSSKTIFLLTSPLLQPRLSFVLSDPFHKGLIFQYKEWRRI</sequence>
<gene>
    <name evidence="1" type="ORF">EZS28_026951</name>
</gene>
<name>A0A5J4V5X0_9EUKA</name>
<dbReference type="AlphaFoldDB" id="A0A5J4V5X0"/>
<comment type="caution">
    <text evidence="1">The sequence shown here is derived from an EMBL/GenBank/DDBJ whole genome shotgun (WGS) entry which is preliminary data.</text>
</comment>
<accession>A0A5J4V5X0</accession>
<evidence type="ECO:0000313" key="2">
    <source>
        <dbReference type="Proteomes" id="UP000324800"/>
    </source>
</evidence>
<evidence type="ECO:0000313" key="1">
    <source>
        <dbReference type="EMBL" id="KAA6377521.1"/>
    </source>
</evidence>
<organism evidence="1 2">
    <name type="scientific">Streblomastix strix</name>
    <dbReference type="NCBI Taxonomy" id="222440"/>
    <lineage>
        <taxon>Eukaryota</taxon>
        <taxon>Metamonada</taxon>
        <taxon>Preaxostyla</taxon>
        <taxon>Oxymonadida</taxon>
        <taxon>Streblomastigidae</taxon>
        <taxon>Streblomastix</taxon>
    </lineage>
</organism>
<dbReference type="EMBL" id="SNRW01009752">
    <property type="protein sequence ID" value="KAA6377521.1"/>
    <property type="molecule type" value="Genomic_DNA"/>
</dbReference>